<dbReference type="PANTHER" id="PTHR30006:SF2">
    <property type="entry name" value="ABC TRANSPORTER SUBSTRATE-BINDING PROTEIN"/>
    <property type="match status" value="1"/>
</dbReference>
<reference evidence="3" key="1">
    <citation type="journal article" date="2018" name="Int. J. Syst. Evol. Microbiol.">
        <title>Jatrophihabitans telluris sp. nov., isolated from sediment soil of lava forest wetlands and the emended description of the genus Jatrophihabitans.</title>
        <authorList>
            <person name="Lee K.C."/>
            <person name="Suh M.K."/>
            <person name="Eom M.K."/>
            <person name="Kim K.K."/>
            <person name="Kim J.S."/>
            <person name="Kim D.S."/>
            <person name="Ko S.H."/>
            <person name="Shin Y.K."/>
            <person name="Lee J.S."/>
        </authorList>
    </citation>
    <scope>NUCLEOTIDE SEQUENCE</scope>
    <source>
        <strain evidence="3">N237</strain>
    </source>
</reference>
<protein>
    <submittedName>
        <fullName evidence="3">ABC transporter substrate-binding protein</fullName>
    </submittedName>
</protein>
<dbReference type="Pfam" id="PF13343">
    <property type="entry name" value="SBP_bac_6"/>
    <property type="match status" value="1"/>
</dbReference>
<proteinExistence type="predicted"/>
<evidence type="ECO:0000256" key="2">
    <source>
        <dbReference type="SAM" id="SignalP"/>
    </source>
</evidence>
<dbReference type="PROSITE" id="PS51257">
    <property type="entry name" value="PROKAR_LIPOPROTEIN"/>
    <property type="match status" value="1"/>
</dbReference>
<accession>A0ABY4QZ35</accession>
<dbReference type="SUPFAM" id="SSF53850">
    <property type="entry name" value="Periplasmic binding protein-like II"/>
    <property type="match status" value="1"/>
</dbReference>
<sequence length="384" mass="38841">MLTRTSLRAAGGLLAVGALALTMSACSSKSNASGGGSGSKASAATSAADLGGMDALVAAAKKEGALNVIALPPDWANYGGLISGFKAKYPGITVNSANPDGSSADEVNAIKSLKGQTRAPDVVDVGQSFAISGVADGLYAPYKVATWSAIPDTLKASDGSWVNDYGGYISIGCDGAKVASCPTTLAALNNPAYKGKVALNGDPLKANAAFSAVWAASLAKGGSLDDIQPGIDFFGQLAKAGIYKPVQASAATIESGETPIVLDWDYLNAAKTTDVNGKGGKWTVAVPSDAQFPAYYAQAISKYAPHPAAARLWEEYLYSVEGQNGWLKGGARPAEMTAMTSAATIDKTLAAALPAVSGTPTFPSDAQTTKAKTTLTAKWAAAVG</sequence>
<dbReference type="EMBL" id="CP097332">
    <property type="protein sequence ID" value="UQX88588.1"/>
    <property type="molecule type" value="Genomic_DNA"/>
</dbReference>
<dbReference type="Proteomes" id="UP001056336">
    <property type="component" value="Chromosome"/>
</dbReference>
<reference evidence="3" key="2">
    <citation type="submission" date="2022-05" db="EMBL/GenBank/DDBJ databases">
        <authorList>
            <person name="Kim J.-S."/>
            <person name="Lee K."/>
            <person name="Suh M."/>
            <person name="Eom M."/>
            <person name="Kim J.-S."/>
            <person name="Kim D.-S."/>
            <person name="Ko S.-H."/>
            <person name="Shin Y."/>
            <person name="Lee J.-S."/>
        </authorList>
    </citation>
    <scope>NUCLEOTIDE SEQUENCE</scope>
    <source>
        <strain evidence="3">N237</strain>
    </source>
</reference>
<feature type="chain" id="PRO_5047036616" evidence="2">
    <location>
        <begin position="21"/>
        <end position="384"/>
    </location>
</feature>
<gene>
    <name evidence="3" type="ORF">M6D93_00975</name>
</gene>
<dbReference type="PANTHER" id="PTHR30006">
    <property type="entry name" value="THIAMINE-BINDING PERIPLASMIC PROTEIN-RELATED"/>
    <property type="match status" value="1"/>
</dbReference>
<evidence type="ECO:0000256" key="1">
    <source>
        <dbReference type="ARBA" id="ARBA00022729"/>
    </source>
</evidence>
<keyword evidence="4" id="KW-1185">Reference proteome</keyword>
<dbReference type="Gene3D" id="3.40.190.10">
    <property type="entry name" value="Periplasmic binding protein-like II"/>
    <property type="match status" value="2"/>
</dbReference>
<keyword evidence="1 2" id="KW-0732">Signal</keyword>
<name>A0ABY4QZ35_9ACTN</name>
<evidence type="ECO:0000313" key="4">
    <source>
        <dbReference type="Proteomes" id="UP001056336"/>
    </source>
</evidence>
<evidence type="ECO:0000313" key="3">
    <source>
        <dbReference type="EMBL" id="UQX88588.1"/>
    </source>
</evidence>
<organism evidence="3 4">
    <name type="scientific">Jatrophihabitans telluris</name>
    <dbReference type="NCBI Taxonomy" id="2038343"/>
    <lineage>
        <taxon>Bacteria</taxon>
        <taxon>Bacillati</taxon>
        <taxon>Actinomycetota</taxon>
        <taxon>Actinomycetes</taxon>
        <taxon>Jatrophihabitantales</taxon>
        <taxon>Jatrophihabitantaceae</taxon>
        <taxon>Jatrophihabitans</taxon>
    </lineage>
</organism>
<feature type="signal peptide" evidence="2">
    <location>
        <begin position="1"/>
        <end position="20"/>
    </location>
</feature>